<evidence type="ECO:0000256" key="1">
    <source>
        <dbReference type="SAM" id="Phobius"/>
    </source>
</evidence>
<keyword evidence="1" id="KW-0472">Membrane</keyword>
<keyword evidence="1" id="KW-0812">Transmembrane</keyword>
<dbReference type="EMBL" id="CP120863">
    <property type="protein sequence ID" value="WFE92226.1"/>
    <property type="molecule type" value="Genomic_DNA"/>
</dbReference>
<reference evidence="2 3" key="1">
    <citation type="submission" date="2023-03" db="EMBL/GenBank/DDBJ databases">
        <title>Roseibium porphyridii sp. nov. and Roseibium rhodosorbium sp. nov. isolated from marine algae, Porphyridium cruentum and Rhodosorus marinus, respectively.</title>
        <authorList>
            <person name="Lee M.W."/>
            <person name="Choi B.J."/>
            <person name="Lee J.K."/>
            <person name="Choi D.G."/>
            <person name="Baek J.H."/>
            <person name="Bayburt H."/>
            <person name="Kim J.M."/>
            <person name="Han D.M."/>
            <person name="Kim K.H."/>
            <person name="Jeon C.O."/>
        </authorList>
    </citation>
    <scope>NUCLEOTIDE SEQUENCE [LARGE SCALE GENOMIC DNA]</scope>
    <source>
        <strain evidence="2 3">KMA01</strain>
    </source>
</reference>
<dbReference type="Proteomes" id="UP001209803">
    <property type="component" value="Chromosome"/>
</dbReference>
<organism evidence="2 3">
    <name type="scientific">Roseibium porphyridii</name>
    <dbReference type="NCBI Taxonomy" id="2866279"/>
    <lineage>
        <taxon>Bacteria</taxon>
        <taxon>Pseudomonadati</taxon>
        <taxon>Pseudomonadota</taxon>
        <taxon>Alphaproteobacteria</taxon>
        <taxon>Hyphomicrobiales</taxon>
        <taxon>Stappiaceae</taxon>
        <taxon>Roseibium</taxon>
    </lineage>
</organism>
<keyword evidence="3" id="KW-1185">Reference proteome</keyword>
<dbReference type="RefSeq" id="WP_265682360.1">
    <property type="nucleotide sequence ID" value="NZ_CP120863.1"/>
</dbReference>
<name>A0ABY8FAI1_9HYPH</name>
<gene>
    <name evidence="2" type="ORF">K1718_12940</name>
</gene>
<accession>A0ABY8FAI1</accession>
<evidence type="ECO:0000313" key="3">
    <source>
        <dbReference type="Proteomes" id="UP001209803"/>
    </source>
</evidence>
<proteinExistence type="predicted"/>
<sequence>MIPVTLPEPIGNRSRIFTYLSVAICLLAAAYIFERVRFWADHLQVMGSIPAEPIQIAIGPTGFVVPPDYVISQRRNLLEQPSSSNYVRLAMTWPGLGPHTSGSSLLGDELIRIELEHNPGRESLRARLDPFYRRLARGGELSGPGGLKLLNLSRLGGKRSDMIVYDPSKQNGFIARCRQQSSTSKATCHRAVQFSSGLDLRYSFDRSLLSDWRRLDRAVLLKIDSFKAR</sequence>
<feature type="transmembrane region" description="Helical" evidence="1">
    <location>
        <begin position="16"/>
        <end position="33"/>
    </location>
</feature>
<keyword evidence="1" id="KW-1133">Transmembrane helix</keyword>
<protein>
    <submittedName>
        <fullName evidence="2">Uncharacterized protein</fullName>
    </submittedName>
</protein>
<evidence type="ECO:0000313" key="2">
    <source>
        <dbReference type="EMBL" id="WFE92226.1"/>
    </source>
</evidence>